<dbReference type="AlphaFoldDB" id="A0A0F9N588"/>
<comment type="caution">
    <text evidence="1">The sequence shown here is derived from an EMBL/GenBank/DDBJ whole genome shotgun (WGS) entry which is preliminary data.</text>
</comment>
<dbReference type="EMBL" id="LAZR01003787">
    <property type="protein sequence ID" value="KKN14745.1"/>
    <property type="molecule type" value="Genomic_DNA"/>
</dbReference>
<organism evidence="1">
    <name type="scientific">marine sediment metagenome</name>
    <dbReference type="NCBI Taxonomy" id="412755"/>
    <lineage>
        <taxon>unclassified sequences</taxon>
        <taxon>metagenomes</taxon>
        <taxon>ecological metagenomes</taxon>
    </lineage>
</organism>
<reference evidence="1" key="1">
    <citation type="journal article" date="2015" name="Nature">
        <title>Complex archaea that bridge the gap between prokaryotes and eukaryotes.</title>
        <authorList>
            <person name="Spang A."/>
            <person name="Saw J.H."/>
            <person name="Jorgensen S.L."/>
            <person name="Zaremba-Niedzwiedzka K."/>
            <person name="Martijn J."/>
            <person name="Lind A.E."/>
            <person name="van Eijk R."/>
            <person name="Schleper C."/>
            <person name="Guy L."/>
            <person name="Ettema T.J."/>
        </authorList>
    </citation>
    <scope>NUCLEOTIDE SEQUENCE</scope>
</reference>
<proteinExistence type="predicted"/>
<name>A0A0F9N588_9ZZZZ</name>
<protein>
    <submittedName>
        <fullName evidence="1">Uncharacterized protein</fullName>
    </submittedName>
</protein>
<gene>
    <name evidence="1" type="ORF">LCGC14_0992980</name>
</gene>
<evidence type="ECO:0000313" key="1">
    <source>
        <dbReference type="EMBL" id="KKN14745.1"/>
    </source>
</evidence>
<sequence length="51" mass="5852">MSEATTTIRLPVDNQATEDQCRRCELKGDWECLYGCLGILGYPLCITERRE</sequence>
<accession>A0A0F9N588</accession>